<dbReference type="Gene3D" id="1.10.1220.10">
    <property type="entry name" value="Met repressor-like"/>
    <property type="match status" value="1"/>
</dbReference>
<accession>A0A5B8RB72</accession>
<feature type="region of interest" description="Disordered" evidence="1">
    <location>
        <begin position="75"/>
        <end position="97"/>
    </location>
</feature>
<gene>
    <name evidence="3" type="ORF">KBTEX_02199</name>
</gene>
<name>A0A5B8RB72_9ZZZZ</name>
<feature type="compositionally biased region" description="Acidic residues" evidence="1">
    <location>
        <begin position="87"/>
        <end position="97"/>
    </location>
</feature>
<dbReference type="SUPFAM" id="SSF47598">
    <property type="entry name" value="Ribbon-helix-helix"/>
    <property type="match status" value="1"/>
</dbReference>
<protein>
    <recommendedName>
        <fullName evidence="2">Ribbon-helix-helix protein CopG domain-containing protein</fullName>
    </recommendedName>
</protein>
<dbReference type="AlphaFoldDB" id="A0A5B8RB72"/>
<organism evidence="3">
    <name type="scientific">uncultured organism</name>
    <dbReference type="NCBI Taxonomy" id="155900"/>
    <lineage>
        <taxon>unclassified sequences</taxon>
        <taxon>environmental samples</taxon>
    </lineage>
</organism>
<evidence type="ECO:0000256" key="1">
    <source>
        <dbReference type="SAM" id="MobiDB-lite"/>
    </source>
</evidence>
<evidence type="ECO:0000259" key="2">
    <source>
        <dbReference type="Pfam" id="PF01402"/>
    </source>
</evidence>
<feature type="domain" description="Ribbon-helix-helix protein CopG" evidence="2">
    <location>
        <begin position="4"/>
        <end position="41"/>
    </location>
</feature>
<evidence type="ECO:0000313" key="3">
    <source>
        <dbReference type="EMBL" id="QEA05871.1"/>
    </source>
</evidence>
<reference evidence="3" key="1">
    <citation type="submission" date="2019-06" db="EMBL/GenBank/DDBJ databases">
        <authorList>
            <person name="Murdoch R.W."/>
            <person name="Fathepure B."/>
        </authorList>
    </citation>
    <scope>NUCLEOTIDE SEQUENCE</scope>
</reference>
<sequence length="97" mass="11056">MGTLNVRLPDELTRTLEREAKLSHRPRSELAREAIREYLERLERERYLAAFVAEAQAVYGDETLRADAQALAREMSAAEIGASPPSPEEDEGEGWWR</sequence>
<dbReference type="EMBL" id="MN079114">
    <property type="protein sequence ID" value="QEA05871.1"/>
    <property type="molecule type" value="Genomic_DNA"/>
</dbReference>
<dbReference type="Pfam" id="PF01402">
    <property type="entry name" value="RHH_1"/>
    <property type="match status" value="1"/>
</dbReference>
<dbReference type="InterPro" id="IPR002145">
    <property type="entry name" value="CopG"/>
</dbReference>
<proteinExistence type="predicted"/>
<dbReference type="InterPro" id="IPR010985">
    <property type="entry name" value="Ribbon_hlx_hlx"/>
</dbReference>
<dbReference type="InterPro" id="IPR013321">
    <property type="entry name" value="Arc_rbn_hlx_hlx"/>
</dbReference>
<dbReference type="GO" id="GO:0006355">
    <property type="term" value="P:regulation of DNA-templated transcription"/>
    <property type="evidence" value="ECO:0007669"/>
    <property type="project" value="InterPro"/>
</dbReference>